<protein>
    <submittedName>
        <fullName evidence="4">Tetratricopeptide repeat protein</fullName>
    </submittedName>
</protein>
<evidence type="ECO:0000313" key="4">
    <source>
        <dbReference type="EMBL" id="RZF22976.1"/>
    </source>
</evidence>
<feature type="repeat" description="TPR" evidence="3">
    <location>
        <begin position="41"/>
        <end position="74"/>
    </location>
</feature>
<organism evidence="4 5">
    <name type="scientific">Halobacteriovorax vibrionivorans</name>
    <dbReference type="NCBI Taxonomy" id="2152716"/>
    <lineage>
        <taxon>Bacteria</taxon>
        <taxon>Pseudomonadati</taxon>
        <taxon>Bdellovibrionota</taxon>
        <taxon>Bacteriovoracia</taxon>
        <taxon>Bacteriovoracales</taxon>
        <taxon>Halobacteriovoraceae</taxon>
        <taxon>Halobacteriovorax</taxon>
    </lineage>
</organism>
<dbReference type="PANTHER" id="PTHR45586:SF1">
    <property type="entry name" value="LIPOPOLYSACCHARIDE ASSEMBLY PROTEIN B"/>
    <property type="match status" value="1"/>
</dbReference>
<proteinExistence type="predicted"/>
<name>A0ABY0IJ44_9BACT</name>
<evidence type="ECO:0000256" key="1">
    <source>
        <dbReference type="ARBA" id="ARBA00022737"/>
    </source>
</evidence>
<dbReference type="InterPro" id="IPR011990">
    <property type="entry name" value="TPR-like_helical_dom_sf"/>
</dbReference>
<dbReference type="SUPFAM" id="SSF48452">
    <property type="entry name" value="TPR-like"/>
    <property type="match status" value="1"/>
</dbReference>
<dbReference type="PANTHER" id="PTHR45586">
    <property type="entry name" value="TPR REPEAT-CONTAINING PROTEIN PA4667"/>
    <property type="match status" value="1"/>
</dbReference>
<comment type="caution">
    <text evidence="4">The sequence shown here is derived from an EMBL/GenBank/DDBJ whole genome shotgun (WGS) entry which is preliminary data.</text>
</comment>
<dbReference type="PROSITE" id="PS50005">
    <property type="entry name" value="TPR"/>
    <property type="match status" value="3"/>
</dbReference>
<dbReference type="Gene3D" id="1.25.40.10">
    <property type="entry name" value="Tetratricopeptide repeat domain"/>
    <property type="match status" value="2"/>
</dbReference>
<gene>
    <name evidence="4" type="ORF">DAY19_04175</name>
</gene>
<dbReference type="InterPro" id="IPR019734">
    <property type="entry name" value="TPR_rpt"/>
</dbReference>
<dbReference type="Pfam" id="PF13414">
    <property type="entry name" value="TPR_11"/>
    <property type="match status" value="1"/>
</dbReference>
<evidence type="ECO:0000313" key="5">
    <source>
        <dbReference type="Proteomes" id="UP000443582"/>
    </source>
</evidence>
<accession>A0ABY0IJ44</accession>
<keyword evidence="1" id="KW-0677">Repeat</keyword>
<dbReference type="SMART" id="SM00028">
    <property type="entry name" value="TPR"/>
    <property type="match status" value="4"/>
</dbReference>
<sequence length="243" mass="27696">MMKSFEQEKLSKKAKVAFDNREFNKAISIYNELLDIDPKDADALFSIANIFHLTGEISKAIKAFKKVLEVRPDHTDAAVSLSVLYNDIGQYEEASKIFQVASQKVKVNSKSSELNDNHIDRKFAIKHYELADLYLTYNRFDEALFEYGKVLKLDPENLEARVKIAKVYAKKGFVNKSFEELSKLKNERPDYLPGRIALGVLHYGKGDVLNATSEWEKVVSVDPLNNEAQMYLNFAKNATETTL</sequence>
<dbReference type="EMBL" id="QDKL01000001">
    <property type="protein sequence ID" value="RZF22976.1"/>
    <property type="molecule type" value="Genomic_DNA"/>
</dbReference>
<evidence type="ECO:0000256" key="2">
    <source>
        <dbReference type="ARBA" id="ARBA00022803"/>
    </source>
</evidence>
<dbReference type="RefSeq" id="WP_114705918.1">
    <property type="nucleotide sequence ID" value="NZ_QDKL01000001.1"/>
</dbReference>
<dbReference type="Pfam" id="PF00515">
    <property type="entry name" value="TPR_1"/>
    <property type="match status" value="1"/>
</dbReference>
<dbReference type="InterPro" id="IPR051012">
    <property type="entry name" value="CellSynth/LPSAsmb/PSIAsmb"/>
</dbReference>
<dbReference type="Proteomes" id="UP000443582">
    <property type="component" value="Unassembled WGS sequence"/>
</dbReference>
<reference evidence="5" key="1">
    <citation type="journal article" date="2019" name="Int. J. Syst. Evol. Microbiol.">
        <title>Halobacteriovorax valvorus sp. nov., a novel prokaryotic predator isolated from coastal seawater of China.</title>
        <authorList>
            <person name="Chen M.-X."/>
        </authorList>
    </citation>
    <scope>NUCLEOTIDE SEQUENCE [LARGE SCALE GENOMIC DNA]</scope>
    <source>
        <strain evidence="5">BL9</strain>
    </source>
</reference>
<dbReference type="Pfam" id="PF13181">
    <property type="entry name" value="TPR_8"/>
    <property type="match status" value="1"/>
</dbReference>
<feature type="repeat" description="TPR" evidence="3">
    <location>
        <begin position="7"/>
        <end position="40"/>
    </location>
</feature>
<evidence type="ECO:0000256" key="3">
    <source>
        <dbReference type="PROSITE-ProRule" id="PRU00339"/>
    </source>
</evidence>
<feature type="repeat" description="TPR" evidence="3">
    <location>
        <begin position="124"/>
        <end position="157"/>
    </location>
</feature>
<keyword evidence="2 3" id="KW-0802">TPR repeat</keyword>
<dbReference type="PROSITE" id="PS50293">
    <property type="entry name" value="TPR_REGION"/>
    <property type="match status" value="1"/>
</dbReference>
<keyword evidence="5" id="KW-1185">Reference proteome</keyword>